<feature type="domain" description="O-antigen ligase-related" evidence="6">
    <location>
        <begin position="206"/>
        <end position="356"/>
    </location>
</feature>
<evidence type="ECO:0000313" key="8">
    <source>
        <dbReference type="Proteomes" id="UP000608420"/>
    </source>
</evidence>
<feature type="transmembrane region" description="Helical" evidence="5">
    <location>
        <begin position="112"/>
        <end position="133"/>
    </location>
</feature>
<organism evidence="7 8">
    <name type="scientific">Paenibacillus aceti</name>
    <dbReference type="NCBI Taxonomy" id="1820010"/>
    <lineage>
        <taxon>Bacteria</taxon>
        <taxon>Bacillati</taxon>
        <taxon>Bacillota</taxon>
        <taxon>Bacilli</taxon>
        <taxon>Bacillales</taxon>
        <taxon>Paenibacillaceae</taxon>
        <taxon>Paenibacillus</taxon>
    </lineage>
</organism>
<reference evidence="8" key="1">
    <citation type="journal article" date="2019" name="Int. J. Syst. Evol. Microbiol.">
        <title>The Global Catalogue of Microorganisms (GCM) 10K type strain sequencing project: providing services to taxonomists for standard genome sequencing and annotation.</title>
        <authorList>
            <consortium name="The Broad Institute Genomics Platform"/>
            <consortium name="The Broad Institute Genome Sequencing Center for Infectious Disease"/>
            <person name="Wu L."/>
            <person name="Ma J."/>
        </authorList>
    </citation>
    <scope>NUCLEOTIDE SEQUENCE [LARGE SCALE GENOMIC DNA]</scope>
    <source>
        <strain evidence="8">CGMCC 1.15420</strain>
    </source>
</reference>
<proteinExistence type="predicted"/>
<evidence type="ECO:0000259" key="6">
    <source>
        <dbReference type="Pfam" id="PF04932"/>
    </source>
</evidence>
<keyword evidence="2 5" id="KW-0812">Transmembrane</keyword>
<dbReference type="PANTHER" id="PTHR37422">
    <property type="entry name" value="TEICHURONIC ACID BIOSYNTHESIS PROTEIN TUAE"/>
    <property type="match status" value="1"/>
</dbReference>
<keyword evidence="8" id="KW-1185">Reference proteome</keyword>
<feature type="transmembrane region" description="Helical" evidence="5">
    <location>
        <begin position="55"/>
        <end position="75"/>
    </location>
</feature>
<dbReference type="PANTHER" id="PTHR37422:SF13">
    <property type="entry name" value="LIPOPOLYSACCHARIDE BIOSYNTHESIS PROTEIN PA4999-RELATED"/>
    <property type="match status" value="1"/>
</dbReference>
<feature type="transmembrane region" description="Helical" evidence="5">
    <location>
        <begin position="222"/>
        <end position="241"/>
    </location>
</feature>
<dbReference type="EMBL" id="BMIW01000014">
    <property type="protein sequence ID" value="GGG00506.1"/>
    <property type="molecule type" value="Genomic_DNA"/>
</dbReference>
<comment type="subcellular location">
    <subcellularLocation>
        <location evidence="1">Membrane</location>
        <topology evidence="1">Multi-pass membrane protein</topology>
    </subcellularLocation>
</comment>
<feature type="transmembrane region" description="Helical" evidence="5">
    <location>
        <begin position="87"/>
        <end position="106"/>
    </location>
</feature>
<feature type="transmembrane region" description="Helical" evidence="5">
    <location>
        <begin position="253"/>
        <end position="274"/>
    </location>
</feature>
<feature type="transmembrane region" description="Helical" evidence="5">
    <location>
        <begin position="6"/>
        <end position="25"/>
    </location>
</feature>
<keyword evidence="4 5" id="KW-0472">Membrane</keyword>
<keyword evidence="3 5" id="KW-1133">Transmembrane helix</keyword>
<name>A0ABQ1VWB8_9BACL</name>
<protein>
    <recommendedName>
        <fullName evidence="6">O-antigen ligase-related domain-containing protein</fullName>
    </recommendedName>
</protein>
<dbReference type="Proteomes" id="UP000608420">
    <property type="component" value="Unassembled WGS sequence"/>
</dbReference>
<accession>A0ABQ1VWB8</accession>
<evidence type="ECO:0000256" key="3">
    <source>
        <dbReference type="ARBA" id="ARBA00022989"/>
    </source>
</evidence>
<dbReference type="InterPro" id="IPR051533">
    <property type="entry name" value="WaaL-like"/>
</dbReference>
<dbReference type="RefSeq" id="WP_120463891.1">
    <property type="nucleotide sequence ID" value="NZ_BMIW01000014.1"/>
</dbReference>
<gene>
    <name evidence="7" type="ORF">GCM10010913_22850</name>
</gene>
<feature type="transmembrane region" description="Helical" evidence="5">
    <location>
        <begin position="339"/>
        <end position="361"/>
    </location>
</feature>
<dbReference type="Pfam" id="PF04932">
    <property type="entry name" value="Wzy_C"/>
    <property type="match status" value="1"/>
</dbReference>
<dbReference type="InterPro" id="IPR007016">
    <property type="entry name" value="O-antigen_ligase-rel_domated"/>
</dbReference>
<evidence type="ECO:0000256" key="4">
    <source>
        <dbReference type="ARBA" id="ARBA00023136"/>
    </source>
</evidence>
<sequence>MSLHLVLLLILFAVAGLFLLQYMLSSNVKFDAAYIIGFGLYFDMFGYFYKLAVPGNALFLLLAVPFVPAVIAWFSKGREAQVLLKDQGVWLWGLWFLYGLTSMMWTEPGSAGLNKLVILAIRAVIPGLYAYIVYKKYRRFSWTVLALFGLAFALAHLLFGEYSELYPGRLSLPNSNPIFNARLSLITITVCLWGSRIPWPLRIITIAAATASAFATQSRGPVAAFVLANGLALAFVLFRKYRRGEIKHLHLQRYVIGFFIAIGIGGIVAAQYSAELGAWISSSRFTIFFDRSQLTGDDNYIGRLDLQSKSLERWNDHPFLGAGLGSVTPPLARDFPHNLVLEIASELGIIGFGLWFLAYIFSLIRARFLIALAVLLIQTLGTALLSGDMGFNFEYLLLAFLACALAPEQDKEVREEHAQNSVHSHRA</sequence>
<evidence type="ECO:0000313" key="7">
    <source>
        <dbReference type="EMBL" id="GGG00506.1"/>
    </source>
</evidence>
<comment type="caution">
    <text evidence="7">The sequence shown here is derived from an EMBL/GenBank/DDBJ whole genome shotgun (WGS) entry which is preliminary data.</text>
</comment>
<evidence type="ECO:0000256" key="2">
    <source>
        <dbReference type="ARBA" id="ARBA00022692"/>
    </source>
</evidence>
<evidence type="ECO:0000256" key="1">
    <source>
        <dbReference type="ARBA" id="ARBA00004141"/>
    </source>
</evidence>
<evidence type="ECO:0000256" key="5">
    <source>
        <dbReference type="SAM" id="Phobius"/>
    </source>
</evidence>
<feature type="transmembrane region" description="Helical" evidence="5">
    <location>
        <begin position="140"/>
        <end position="158"/>
    </location>
</feature>
<feature type="transmembrane region" description="Helical" evidence="5">
    <location>
        <begin position="368"/>
        <end position="385"/>
    </location>
</feature>